<dbReference type="RefSeq" id="WP_265425190.1">
    <property type="nucleotide sequence ID" value="NZ_JAPFPW010000010.1"/>
</dbReference>
<dbReference type="CDD" id="cd04301">
    <property type="entry name" value="NAT_SF"/>
    <property type="match status" value="1"/>
</dbReference>
<organism evidence="2 3">
    <name type="scientific">Desulfobotulus pelophilus</name>
    <dbReference type="NCBI Taxonomy" id="2823377"/>
    <lineage>
        <taxon>Bacteria</taxon>
        <taxon>Pseudomonadati</taxon>
        <taxon>Thermodesulfobacteriota</taxon>
        <taxon>Desulfobacteria</taxon>
        <taxon>Desulfobacterales</taxon>
        <taxon>Desulfobacteraceae</taxon>
        <taxon>Desulfobotulus</taxon>
    </lineage>
</organism>
<dbReference type="PANTHER" id="PTHR43305:SF1">
    <property type="entry name" value="FAMILY N-ACETYLTRANSFERASE, PUTATIVE (AFU_ORTHOLOGUE AFUA_2G01380)-RELATED"/>
    <property type="match status" value="1"/>
</dbReference>
<proteinExistence type="predicted"/>
<evidence type="ECO:0000313" key="3">
    <source>
        <dbReference type="Proteomes" id="UP001209681"/>
    </source>
</evidence>
<dbReference type="Pfam" id="PF00583">
    <property type="entry name" value="Acetyltransf_1"/>
    <property type="match status" value="1"/>
</dbReference>
<gene>
    <name evidence="2" type="ORF">OOT00_09760</name>
</gene>
<feature type="domain" description="N-acetyltransferase" evidence="1">
    <location>
        <begin position="11"/>
        <end position="167"/>
    </location>
</feature>
<dbReference type="SUPFAM" id="SSF55729">
    <property type="entry name" value="Acyl-CoA N-acyltransferases (Nat)"/>
    <property type="match status" value="1"/>
</dbReference>
<evidence type="ECO:0000259" key="1">
    <source>
        <dbReference type="PROSITE" id="PS51186"/>
    </source>
</evidence>
<dbReference type="Proteomes" id="UP001209681">
    <property type="component" value="Unassembled WGS sequence"/>
</dbReference>
<reference evidence="2 3" key="1">
    <citation type="submission" date="2022-11" db="EMBL/GenBank/DDBJ databases">
        <title>Desulfobotulus tamanensis H1 sp. nov. - anaerobic, alkaliphilic, sulphate reducing bacterium isolated from terrestrial mud volcano.</title>
        <authorList>
            <person name="Frolova A."/>
            <person name="Merkel A.Y."/>
            <person name="Slobodkin A.I."/>
        </authorList>
    </citation>
    <scope>NUCLEOTIDE SEQUENCE [LARGE SCALE GENOMIC DNA]</scope>
    <source>
        <strain evidence="2 3">H1</strain>
    </source>
</reference>
<dbReference type="PANTHER" id="PTHR43305">
    <property type="entry name" value="FAMILY N-ACETYLTRANSFERASE, PUTATIVE (AFU_ORTHOLOGUE AFUA_2G01380)-RELATED"/>
    <property type="match status" value="1"/>
</dbReference>
<dbReference type="InterPro" id="IPR000182">
    <property type="entry name" value="GNAT_dom"/>
</dbReference>
<protein>
    <submittedName>
        <fullName evidence="2">GNAT family N-acetyltransferase</fullName>
    </submittedName>
</protein>
<accession>A0ABT3N9Y0</accession>
<name>A0ABT3N9Y0_9BACT</name>
<comment type="caution">
    <text evidence="2">The sequence shown here is derived from an EMBL/GenBank/DDBJ whole genome shotgun (WGS) entry which is preliminary data.</text>
</comment>
<keyword evidence="3" id="KW-1185">Reference proteome</keyword>
<dbReference type="InterPro" id="IPR016181">
    <property type="entry name" value="Acyl_CoA_acyltransferase"/>
</dbReference>
<evidence type="ECO:0000313" key="2">
    <source>
        <dbReference type="EMBL" id="MCW7754272.1"/>
    </source>
</evidence>
<dbReference type="InterPro" id="IPR052777">
    <property type="entry name" value="Acetyltransferase_Enz"/>
</dbReference>
<dbReference type="PROSITE" id="PS51186">
    <property type="entry name" value="GNAT"/>
    <property type="match status" value="1"/>
</dbReference>
<sequence>MSIRKKMMGQMDIAAVQTPEEIETVKELFREYQSFLKVDLCFQDFEKELAGLPGAYASPEGILLLGRDQGHVCGCAALRSCPAAGEEACEMKRLYVRPHARGRGLGRDMAVRLIREARASGYRMMVLDTLDRLAAAMELYTGLGFEQTDPYYHNPLSGVVYWRLDLTECSP</sequence>
<dbReference type="Gene3D" id="3.40.630.30">
    <property type="match status" value="1"/>
</dbReference>
<dbReference type="EMBL" id="JAPFPW010000010">
    <property type="protein sequence ID" value="MCW7754272.1"/>
    <property type="molecule type" value="Genomic_DNA"/>
</dbReference>